<proteinExistence type="predicted"/>
<reference evidence="4" key="2">
    <citation type="submission" date="2010-01" db="EMBL/GenBank/DDBJ databases">
        <title>The complete genome of Conexibacter woesei DSM 14684.</title>
        <authorList>
            <consortium name="US DOE Joint Genome Institute (JGI-PGF)"/>
            <person name="Lucas S."/>
            <person name="Copeland A."/>
            <person name="Lapidus A."/>
            <person name="Glavina del Rio T."/>
            <person name="Dalin E."/>
            <person name="Tice H."/>
            <person name="Bruce D."/>
            <person name="Goodwin L."/>
            <person name="Pitluck S."/>
            <person name="Kyrpides N."/>
            <person name="Mavromatis K."/>
            <person name="Ivanova N."/>
            <person name="Mikhailova N."/>
            <person name="Chertkov O."/>
            <person name="Brettin T."/>
            <person name="Detter J.C."/>
            <person name="Han C."/>
            <person name="Larimer F."/>
            <person name="Land M."/>
            <person name="Hauser L."/>
            <person name="Markowitz V."/>
            <person name="Cheng J.-F."/>
            <person name="Hugenholtz P."/>
            <person name="Woyke T."/>
            <person name="Wu D."/>
            <person name="Pukall R."/>
            <person name="Steenblock K."/>
            <person name="Schneider S."/>
            <person name="Klenk H.-P."/>
            <person name="Eisen J.A."/>
        </authorList>
    </citation>
    <scope>NUCLEOTIDE SEQUENCE [LARGE SCALE GENOMIC DNA]</scope>
    <source>
        <strain evidence="4">DSM 14684 / CIP 108061 / JCM 11494 / NBRC 100937 / ID131577</strain>
    </source>
</reference>
<dbReference type="SMART" id="SM00327">
    <property type="entry name" value="VWA"/>
    <property type="match status" value="1"/>
</dbReference>
<dbReference type="InterPro" id="IPR002035">
    <property type="entry name" value="VWF_A"/>
</dbReference>
<dbReference type="AlphaFoldDB" id="D3F4R5"/>
<accession>D3F4R5</accession>
<dbReference type="SUPFAM" id="SSF53300">
    <property type="entry name" value="vWA-like"/>
    <property type="match status" value="1"/>
</dbReference>
<protein>
    <submittedName>
        <fullName evidence="3">VWA containing CoxE family protein</fullName>
    </submittedName>
</protein>
<dbReference type="PIRSF" id="PIRSF010256">
    <property type="entry name" value="CoxE_vWa"/>
    <property type="match status" value="1"/>
</dbReference>
<feature type="region of interest" description="Disordered" evidence="1">
    <location>
        <begin position="82"/>
        <end position="141"/>
    </location>
</feature>
<dbReference type="STRING" id="469383.Cwoe_4107"/>
<dbReference type="InterPro" id="IPR008912">
    <property type="entry name" value="Uncharacterised_CoxE"/>
</dbReference>
<dbReference type="Proteomes" id="UP000008229">
    <property type="component" value="Chromosome"/>
</dbReference>
<dbReference type="Gene3D" id="3.40.50.410">
    <property type="entry name" value="von Willebrand factor, type A domain"/>
    <property type="match status" value="1"/>
</dbReference>
<evidence type="ECO:0000256" key="1">
    <source>
        <dbReference type="SAM" id="MobiDB-lite"/>
    </source>
</evidence>
<name>D3F4R5_CONWI</name>
<dbReference type="CDD" id="cd00198">
    <property type="entry name" value="vWFA"/>
    <property type="match status" value="1"/>
</dbReference>
<evidence type="ECO:0000259" key="2">
    <source>
        <dbReference type="SMART" id="SM00327"/>
    </source>
</evidence>
<evidence type="ECO:0000313" key="3">
    <source>
        <dbReference type="EMBL" id="ADB52522.1"/>
    </source>
</evidence>
<dbReference type="Pfam" id="PF05762">
    <property type="entry name" value="VWA_CoxE"/>
    <property type="match status" value="1"/>
</dbReference>
<dbReference type="HOGENOM" id="CLU_042261_0_1_11"/>
<dbReference type="InterPro" id="IPR036465">
    <property type="entry name" value="vWFA_dom_sf"/>
</dbReference>
<dbReference type="PANTHER" id="PTHR39338:SF6">
    <property type="entry name" value="BLL5662 PROTEIN"/>
    <property type="match status" value="1"/>
</dbReference>
<keyword evidence="4" id="KW-1185">Reference proteome</keyword>
<dbReference type="KEGG" id="cwo:Cwoe_4107"/>
<dbReference type="eggNOG" id="COG3552">
    <property type="taxonomic scope" value="Bacteria"/>
</dbReference>
<dbReference type="PANTHER" id="PTHR39338">
    <property type="entry name" value="BLL5662 PROTEIN-RELATED"/>
    <property type="match status" value="1"/>
</dbReference>
<gene>
    <name evidence="3" type="ordered locus">Cwoe_4107</name>
</gene>
<organism evidence="3 4">
    <name type="scientific">Conexibacter woesei (strain DSM 14684 / CCUG 47730 / CIP 108061 / JCM 11494 / NBRC 100937 / ID131577)</name>
    <dbReference type="NCBI Taxonomy" id="469383"/>
    <lineage>
        <taxon>Bacteria</taxon>
        <taxon>Bacillati</taxon>
        <taxon>Actinomycetota</taxon>
        <taxon>Thermoleophilia</taxon>
        <taxon>Solirubrobacterales</taxon>
        <taxon>Conexibacteraceae</taxon>
        <taxon>Conexibacter</taxon>
    </lineage>
</organism>
<dbReference type="RefSeq" id="WP_012935573.1">
    <property type="nucleotide sequence ID" value="NC_013739.1"/>
</dbReference>
<evidence type="ECO:0000313" key="4">
    <source>
        <dbReference type="Proteomes" id="UP000008229"/>
    </source>
</evidence>
<dbReference type="EMBL" id="CP001854">
    <property type="protein sequence ID" value="ADB52522.1"/>
    <property type="molecule type" value="Genomic_DNA"/>
</dbReference>
<feature type="domain" description="VWFA" evidence="2">
    <location>
        <begin position="218"/>
        <end position="377"/>
    </location>
</feature>
<dbReference type="InterPro" id="IPR011195">
    <property type="entry name" value="UCP010256"/>
</dbReference>
<dbReference type="OrthoDB" id="9790469at2"/>
<sequence length="401" mass="42827">MGEERAVAPSVPSARLAALVRELRRLGGSAGTAELLLAHRALLAVDLASRETAKAALATVLCRSRADVARFEEAFATVFGSGGPLSPFSPRGPDNGAGEEGDDLDGPPQDDAPSTGQPAPAPSADGAAEHDPTPVPAASSTLELLRRKDFADYSDDEVADAARIVARLAAATPLRSSRRMRPVAGRGDRVDVRRTLREAARRGGVASAPAWRRRDVRPRRIVLVCDASGSMEPYARVLLQFLGAWVRSGRSVEAFAFGTRLTRITSELRGPDPAAALSRAAARITDWGAGTQIGRCIGQLNREHGRRIGRGAVVIVLSDGWDRGEPELLAAEMRRLRRTAHALVWLNPHAADPAFEPLTRGMRAALPATDELLAGNCILALEELAALLERDPRFTAGRARR</sequence>
<reference evidence="3 4" key="1">
    <citation type="journal article" date="2010" name="Stand. Genomic Sci.">
        <title>Complete genome sequence of Conexibacter woesei type strain (ID131577).</title>
        <authorList>
            <person name="Pukall R."/>
            <person name="Lapidus A."/>
            <person name="Glavina Del Rio T."/>
            <person name="Copeland A."/>
            <person name="Tice H."/>
            <person name="Cheng J.-F."/>
            <person name="Lucas S."/>
            <person name="Chen F."/>
            <person name="Nolan M."/>
            <person name="Bruce D."/>
            <person name="Goodwin L."/>
            <person name="Pitluck S."/>
            <person name="Mavromatis K."/>
            <person name="Ivanova N."/>
            <person name="Ovchinnikova G."/>
            <person name="Pati A."/>
            <person name="Chen A."/>
            <person name="Palaniappan K."/>
            <person name="Land M."/>
            <person name="Hauser L."/>
            <person name="Chang Y.-J."/>
            <person name="Jeffries C.D."/>
            <person name="Chain P."/>
            <person name="Meincke L."/>
            <person name="Sims D."/>
            <person name="Brettin T."/>
            <person name="Detter J.C."/>
            <person name="Rohde M."/>
            <person name="Goeker M."/>
            <person name="Bristow J."/>
            <person name="Eisen J.A."/>
            <person name="Markowitz V."/>
            <person name="Kyrpides N.C."/>
            <person name="Klenk H.-P."/>
            <person name="Hugenholtz P."/>
        </authorList>
    </citation>
    <scope>NUCLEOTIDE SEQUENCE [LARGE SCALE GENOMIC DNA]</scope>
    <source>
        <strain evidence="4">DSM 14684 / CIP 108061 / JCM 11494 / NBRC 100937 / ID131577</strain>
    </source>
</reference>